<dbReference type="Proteomes" id="UP000288102">
    <property type="component" value="Unassembled WGS sequence"/>
</dbReference>
<dbReference type="EMBL" id="QWDM01000175">
    <property type="protein sequence ID" value="RUT67576.1"/>
    <property type="molecule type" value="Genomic_DNA"/>
</dbReference>
<accession>A0A433ZZP3</accession>
<name>A0A433ZZP3_9FLAO</name>
<organism evidence="1 2">
    <name type="scientific">Flavobacterium cupreum</name>
    <dbReference type="NCBI Taxonomy" id="2133766"/>
    <lineage>
        <taxon>Bacteria</taxon>
        <taxon>Pseudomonadati</taxon>
        <taxon>Bacteroidota</taxon>
        <taxon>Flavobacteriia</taxon>
        <taxon>Flavobacteriales</taxon>
        <taxon>Flavobacteriaceae</taxon>
        <taxon>Flavobacterium</taxon>
    </lineage>
</organism>
<reference evidence="2" key="1">
    <citation type="journal article" date="2019" name="Syst. Appl. Microbiol.">
        <title>Flavobacterium circumlabens sp. nov. and Flavobacterium cupreum sp. nov., two psychrotrophic species isolated from Antarctic environmental samples.</title>
        <authorList>
            <person name="Kralova S."/>
            <person name="Busse H.-J."/>
            <person name="Svec P."/>
            <person name="Maslanova I."/>
            <person name="Stankova E."/>
            <person name="Bartak M."/>
            <person name="Sedlacek I."/>
        </authorList>
    </citation>
    <scope>NUCLEOTIDE SEQUENCE [LARGE SCALE GENOMIC DNA]</scope>
    <source>
        <strain evidence="2">CCM 8825</strain>
    </source>
</reference>
<evidence type="ECO:0000313" key="1">
    <source>
        <dbReference type="EMBL" id="RUT67576.1"/>
    </source>
</evidence>
<feature type="non-terminal residue" evidence="1">
    <location>
        <position position="1"/>
    </location>
</feature>
<protein>
    <submittedName>
        <fullName evidence="1">Uncharacterized protein</fullName>
    </submittedName>
</protein>
<evidence type="ECO:0000313" key="2">
    <source>
        <dbReference type="Proteomes" id="UP000288102"/>
    </source>
</evidence>
<keyword evidence="2" id="KW-1185">Reference proteome</keyword>
<comment type="caution">
    <text evidence="1">The sequence shown here is derived from an EMBL/GenBank/DDBJ whole genome shotgun (WGS) entry which is preliminary data.</text>
</comment>
<proteinExistence type="predicted"/>
<gene>
    <name evidence="1" type="ORF">D0817_25725</name>
</gene>
<sequence>RPKAMASQRASVFAVPLCSMSRVQPGPRRFLRPGPAWGLFVRWFRSGGASIDGVGRHKKIFIFGGWGKTRHMQSDFTP</sequence>
<dbReference type="AlphaFoldDB" id="A0A433ZZP3"/>